<dbReference type="EMBL" id="JBJUIK010000011">
    <property type="protein sequence ID" value="KAL3513543.1"/>
    <property type="molecule type" value="Genomic_DNA"/>
</dbReference>
<dbReference type="Proteomes" id="UP001630127">
    <property type="component" value="Unassembled WGS sequence"/>
</dbReference>
<reference evidence="1 2" key="1">
    <citation type="submission" date="2024-11" db="EMBL/GenBank/DDBJ databases">
        <title>A near-complete genome assembly of Cinchona calisaya.</title>
        <authorList>
            <person name="Lian D.C."/>
            <person name="Zhao X.W."/>
            <person name="Wei L."/>
        </authorList>
    </citation>
    <scope>NUCLEOTIDE SEQUENCE [LARGE SCALE GENOMIC DNA]</scope>
    <source>
        <tissue evidence="1">Nenye</tissue>
    </source>
</reference>
<dbReference type="AlphaFoldDB" id="A0ABD2Z738"/>
<gene>
    <name evidence="1" type="ORF">ACH5RR_026260</name>
</gene>
<proteinExistence type="predicted"/>
<protein>
    <submittedName>
        <fullName evidence="1">Uncharacterized protein</fullName>
    </submittedName>
</protein>
<evidence type="ECO:0000313" key="2">
    <source>
        <dbReference type="Proteomes" id="UP001630127"/>
    </source>
</evidence>
<keyword evidence="2" id="KW-1185">Reference proteome</keyword>
<name>A0ABD2Z738_9GENT</name>
<comment type="caution">
    <text evidence="1">The sequence shown here is derived from an EMBL/GenBank/DDBJ whole genome shotgun (WGS) entry which is preliminary data.</text>
</comment>
<organism evidence="1 2">
    <name type="scientific">Cinchona calisaya</name>
    <dbReference type="NCBI Taxonomy" id="153742"/>
    <lineage>
        <taxon>Eukaryota</taxon>
        <taxon>Viridiplantae</taxon>
        <taxon>Streptophyta</taxon>
        <taxon>Embryophyta</taxon>
        <taxon>Tracheophyta</taxon>
        <taxon>Spermatophyta</taxon>
        <taxon>Magnoliopsida</taxon>
        <taxon>eudicotyledons</taxon>
        <taxon>Gunneridae</taxon>
        <taxon>Pentapetalae</taxon>
        <taxon>asterids</taxon>
        <taxon>lamiids</taxon>
        <taxon>Gentianales</taxon>
        <taxon>Rubiaceae</taxon>
        <taxon>Cinchonoideae</taxon>
        <taxon>Cinchoneae</taxon>
        <taxon>Cinchona</taxon>
    </lineage>
</organism>
<sequence length="141" mass="16579">MLKFPCREHLAIHNITYSNCLSNQNRTYFQNRNFSPLSKKCGIYKAQNRRPSYTFSKAYESSLQRNKRNSIPIFLHKDTTNFPKLCTAVCTSMLTGFWKKKIHESFSNIDHGMHPYNPSILDANILIKYKISQIRQQFNPI</sequence>
<accession>A0ABD2Z738</accession>
<evidence type="ECO:0000313" key="1">
    <source>
        <dbReference type="EMBL" id="KAL3513543.1"/>
    </source>
</evidence>